<evidence type="ECO:0000313" key="3">
    <source>
        <dbReference type="Proteomes" id="UP001396334"/>
    </source>
</evidence>
<dbReference type="EMBL" id="JBBPBN010000009">
    <property type="protein sequence ID" value="KAK9031885.1"/>
    <property type="molecule type" value="Genomic_DNA"/>
</dbReference>
<evidence type="ECO:0000256" key="1">
    <source>
        <dbReference type="SAM" id="SignalP"/>
    </source>
</evidence>
<dbReference type="Proteomes" id="UP001396334">
    <property type="component" value="Unassembled WGS sequence"/>
</dbReference>
<accession>A0ABR2T332</accession>
<comment type="caution">
    <text evidence="2">The sequence shown here is derived from an EMBL/GenBank/DDBJ whole genome shotgun (WGS) entry which is preliminary data.</text>
</comment>
<evidence type="ECO:0008006" key="4">
    <source>
        <dbReference type="Google" id="ProtNLM"/>
    </source>
</evidence>
<gene>
    <name evidence="2" type="ORF">V6N11_056171</name>
</gene>
<name>A0ABR2T332_9ROSI</name>
<keyword evidence="3" id="KW-1185">Reference proteome</keyword>
<evidence type="ECO:0000313" key="2">
    <source>
        <dbReference type="EMBL" id="KAK9031885.1"/>
    </source>
</evidence>
<protein>
    <recommendedName>
        <fullName evidence="4">Secreted protein</fullName>
    </recommendedName>
</protein>
<feature type="chain" id="PRO_5046262910" description="Secreted protein" evidence="1">
    <location>
        <begin position="19"/>
        <end position="193"/>
    </location>
</feature>
<proteinExistence type="predicted"/>
<reference evidence="2 3" key="1">
    <citation type="journal article" date="2024" name="G3 (Bethesda)">
        <title>Genome assembly of Hibiscus sabdariffa L. provides insights into metabolisms of medicinal natural products.</title>
        <authorList>
            <person name="Kim T."/>
        </authorList>
    </citation>
    <scope>NUCLEOTIDE SEQUENCE [LARGE SCALE GENOMIC DNA]</scope>
    <source>
        <strain evidence="2">TK-2024</strain>
        <tissue evidence="2">Old leaves</tissue>
    </source>
</reference>
<sequence length="193" mass="20522">MMIWPCLAALMAVAMALAQQLVGARCCCGRRFPSSDALALSLHRIIAGDGAGHLPIAEHRCAQGPHAPGGDRVSADWFCRCIVFSAGDGTGHLPVAKVSPMFSASMCAWASVPSVPLRLQCIAFCRLRCLALAVQPYVLLPVSCWMRWCAIPWALASAPASSYAHALAGAYTAPWHRAHRSILQSAYSGPLVP</sequence>
<feature type="signal peptide" evidence="1">
    <location>
        <begin position="1"/>
        <end position="18"/>
    </location>
</feature>
<organism evidence="2 3">
    <name type="scientific">Hibiscus sabdariffa</name>
    <name type="common">roselle</name>
    <dbReference type="NCBI Taxonomy" id="183260"/>
    <lineage>
        <taxon>Eukaryota</taxon>
        <taxon>Viridiplantae</taxon>
        <taxon>Streptophyta</taxon>
        <taxon>Embryophyta</taxon>
        <taxon>Tracheophyta</taxon>
        <taxon>Spermatophyta</taxon>
        <taxon>Magnoliopsida</taxon>
        <taxon>eudicotyledons</taxon>
        <taxon>Gunneridae</taxon>
        <taxon>Pentapetalae</taxon>
        <taxon>rosids</taxon>
        <taxon>malvids</taxon>
        <taxon>Malvales</taxon>
        <taxon>Malvaceae</taxon>
        <taxon>Malvoideae</taxon>
        <taxon>Hibiscus</taxon>
    </lineage>
</organism>
<keyword evidence="1" id="KW-0732">Signal</keyword>